<feature type="domain" description="RBD" evidence="5">
    <location>
        <begin position="752"/>
        <end position="826"/>
    </location>
</feature>
<dbReference type="InterPro" id="IPR029071">
    <property type="entry name" value="Ubiquitin-like_domsf"/>
</dbReference>
<dbReference type="GO" id="GO:0008277">
    <property type="term" value="P:regulation of G protein-coupled receptor signaling pathway"/>
    <property type="evidence" value="ECO:0007669"/>
    <property type="project" value="TreeGrafter"/>
</dbReference>
<dbReference type="InterPro" id="IPR024066">
    <property type="entry name" value="RGS_subdom1/3"/>
</dbReference>
<feature type="region of interest" description="Disordered" evidence="2">
    <location>
        <begin position="892"/>
        <end position="986"/>
    </location>
</feature>
<feature type="compositionally biased region" description="Basic residues" evidence="2">
    <location>
        <begin position="406"/>
        <end position="419"/>
    </location>
</feature>
<dbReference type="SUPFAM" id="SSF48097">
    <property type="entry name" value="Regulator of G-protein signaling, RGS"/>
    <property type="match status" value="1"/>
</dbReference>
<feature type="domain" description="PDZ" evidence="3">
    <location>
        <begin position="18"/>
        <end position="95"/>
    </location>
</feature>
<reference evidence="6" key="1">
    <citation type="submission" date="2016-02" db="EMBL/GenBank/DDBJ databases">
        <title>RNAseq analyses of the midgut from blood- or serum-fed Ixodes ricinus ticks.</title>
        <authorList>
            <person name="Perner J."/>
            <person name="Provaznik J."/>
            <person name="Schrenkova J."/>
            <person name="Urbanova V."/>
            <person name="Ribeiro J.M."/>
            <person name="Kopacek P."/>
        </authorList>
    </citation>
    <scope>NUCLEOTIDE SEQUENCE</scope>
    <source>
        <tissue evidence="6">Gut</tissue>
    </source>
</reference>
<dbReference type="InterPro" id="IPR036305">
    <property type="entry name" value="RGS_sf"/>
</dbReference>
<dbReference type="PANTHER" id="PTHR45945">
    <property type="entry name" value="REGULATOR OF G-PROTEIN SIGNALING LOCO"/>
    <property type="match status" value="1"/>
</dbReference>
<evidence type="ECO:0000259" key="3">
    <source>
        <dbReference type="PROSITE" id="PS50106"/>
    </source>
</evidence>
<organism evidence="6">
    <name type="scientific">Ixodes ricinus</name>
    <name type="common">Common tick</name>
    <name type="synonym">Acarus ricinus</name>
    <dbReference type="NCBI Taxonomy" id="34613"/>
    <lineage>
        <taxon>Eukaryota</taxon>
        <taxon>Metazoa</taxon>
        <taxon>Ecdysozoa</taxon>
        <taxon>Arthropoda</taxon>
        <taxon>Chelicerata</taxon>
        <taxon>Arachnida</taxon>
        <taxon>Acari</taxon>
        <taxon>Parasitiformes</taxon>
        <taxon>Ixodida</taxon>
        <taxon>Ixodoidea</taxon>
        <taxon>Ixodidae</taxon>
        <taxon>Ixodinae</taxon>
        <taxon>Ixodes</taxon>
    </lineage>
</organism>
<dbReference type="Gene3D" id="1.10.167.10">
    <property type="entry name" value="Regulator of G-protein Signalling 4, domain 2"/>
    <property type="match status" value="1"/>
</dbReference>
<dbReference type="InterPro" id="IPR046995">
    <property type="entry name" value="RGS10/12/14-like"/>
</dbReference>
<dbReference type="Pfam" id="PF02196">
    <property type="entry name" value="RBD"/>
    <property type="match status" value="1"/>
</dbReference>
<dbReference type="CDD" id="cd06710">
    <property type="entry name" value="PDZ_RGS12-like"/>
    <property type="match status" value="1"/>
</dbReference>
<proteinExistence type="evidence at transcript level"/>
<dbReference type="PRINTS" id="PR01301">
    <property type="entry name" value="RGSPROTEIN"/>
</dbReference>
<dbReference type="Gene3D" id="3.10.20.90">
    <property type="entry name" value="Phosphatidylinositol 3-kinase Catalytic Subunit, Chain A, domain 1"/>
    <property type="match status" value="2"/>
</dbReference>
<dbReference type="SUPFAM" id="SSF50729">
    <property type="entry name" value="PH domain-like"/>
    <property type="match status" value="1"/>
</dbReference>
<dbReference type="Pfam" id="PF00595">
    <property type="entry name" value="PDZ"/>
    <property type="match status" value="1"/>
</dbReference>
<dbReference type="GO" id="GO:0005886">
    <property type="term" value="C:plasma membrane"/>
    <property type="evidence" value="ECO:0007669"/>
    <property type="project" value="TreeGrafter"/>
</dbReference>
<dbReference type="InterPro" id="IPR044926">
    <property type="entry name" value="RGS_subdomain_2"/>
</dbReference>
<accession>A0A131XV91</accession>
<evidence type="ECO:0000256" key="2">
    <source>
        <dbReference type="SAM" id="MobiDB-lite"/>
    </source>
</evidence>
<feature type="compositionally biased region" description="Pro residues" evidence="2">
    <location>
        <begin position="924"/>
        <end position="950"/>
    </location>
</feature>
<dbReference type="Pfam" id="PF00615">
    <property type="entry name" value="RGS"/>
    <property type="match status" value="1"/>
</dbReference>
<feature type="compositionally biased region" description="Basic residues" evidence="2">
    <location>
        <begin position="630"/>
        <end position="640"/>
    </location>
</feature>
<dbReference type="InterPro" id="IPR006020">
    <property type="entry name" value="PTB/PI_dom"/>
</dbReference>
<dbReference type="SUPFAM" id="SSF54236">
    <property type="entry name" value="Ubiquitin-like"/>
    <property type="match status" value="2"/>
</dbReference>
<feature type="region of interest" description="Disordered" evidence="2">
    <location>
        <begin position="630"/>
        <end position="654"/>
    </location>
</feature>
<feature type="compositionally biased region" description="Basic and acidic residues" evidence="2">
    <location>
        <begin position="339"/>
        <end position="357"/>
    </location>
</feature>
<dbReference type="InterPro" id="IPR003116">
    <property type="entry name" value="RBD_dom"/>
</dbReference>
<dbReference type="GO" id="GO:0005737">
    <property type="term" value="C:cytoplasm"/>
    <property type="evidence" value="ECO:0007669"/>
    <property type="project" value="TreeGrafter"/>
</dbReference>
<evidence type="ECO:0000256" key="1">
    <source>
        <dbReference type="ARBA" id="ARBA00022468"/>
    </source>
</evidence>
<dbReference type="PROSITE" id="PS50106">
    <property type="entry name" value="PDZ"/>
    <property type="match status" value="1"/>
</dbReference>
<dbReference type="SMART" id="SM00455">
    <property type="entry name" value="RBD"/>
    <property type="match status" value="2"/>
</dbReference>
<keyword evidence="1" id="KW-0343">GTPase activation</keyword>
<feature type="non-terminal residue" evidence="6">
    <location>
        <position position="1"/>
    </location>
</feature>
<dbReference type="PROSITE" id="PS50132">
    <property type="entry name" value="RGS"/>
    <property type="match status" value="1"/>
</dbReference>
<dbReference type="InterPro" id="IPR036034">
    <property type="entry name" value="PDZ_sf"/>
</dbReference>
<feature type="region of interest" description="Disordered" evidence="2">
    <location>
        <begin position="296"/>
        <end position="330"/>
    </location>
</feature>
<dbReference type="SMART" id="SM00315">
    <property type="entry name" value="RGS"/>
    <property type="match status" value="1"/>
</dbReference>
<dbReference type="AlphaFoldDB" id="A0A131XV91"/>
<feature type="region of interest" description="Disordered" evidence="2">
    <location>
        <begin position="338"/>
        <end position="357"/>
    </location>
</feature>
<sequence>AMHQTRRRKKRPSYGVRTVELSRGKKGFGFTISGQAPCILSCIVAGSPAERVGLRPGDFLVAVNGRNVSRAAHDDVVRLVGSSVQLLQLQIAENYCSDSSEEDEAAPERGHHARPRHRHVPRLAARDAGGLFPPGACQGDGNKALLDLILQQKGRRRTPPRAHPTVRTVVGYLGTIELPREVAGSRLQAIRSCVRRLRLEQKVHTLALLSVLRDGVELADLRGAALARFPAERIAFSGAYADDSRFLGLVTRGADGALSCHVLMVGLRLPPGGPRGAPPHESAEPILRAVAALYRRPEGGPDASPQPSRAGSSNSSNSDSGIGFRDEGNGSDRVLVVDMEPHPEGPEGALRAESERLRVRAVPDPVEAPEWDDPCQSSTRGQDGGSTPLRNESSCSSRKDWPRSSSLRRHRRRSRRRRNTREAGTVSDGEVPSEKLSSSVQSLDQASDSSSSCDQPRGRVGRWLVGFEGLLHDPLGLLVFAEFLKKEFSQENIFFWVVCEQYRKMLSCDERKMAAQDIYQKHLAPGAPEPVNVDGRAQQEVREGLEEAAPDLFVTAQKQILSLMKFDCYQRFLKSDLLKQCMMREVQGQPVLPELQGGPAPKEDKRRRSFLPWHKNLKLVGSRLGERAAWTRKSRRKTARKASPSPDLAGSRSSLASSEASLGLLCSASRESLTGGQDRCVLSRIVLPDGSSTVVRMHRGETVGATLTPLLHKRSLNYSAVDVFVAGSDKPLSPGVDVSLVGCKEIRVEPRVVFCVVLPNSKLLGVKAPPRRSCGDVLRPVLAKYGVQLDHVTLRTFPIERFAPKAVSAGTPVGDVDNQHVLVQFKESGSENRGAWPSQLLPRGEPVVRRFLDAIHDGKVHFDELGVTDLDILFPPVVEVRAEGRGVLLPCRGAPSSLEKSPLAERAVRKDAGPKSRDDGPDPCASPPPLPPKAKQRGPPPRPPSRPPGGYPSEEDDLCLVGEPQRPAKLVDKTRASSHDCNISFV</sequence>
<dbReference type="InterPro" id="IPR016137">
    <property type="entry name" value="RGS"/>
</dbReference>
<feature type="region of interest" description="Disordered" evidence="2">
    <location>
        <begin position="364"/>
        <end position="457"/>
    </location>
</feature>
<dbReference type="Gene3D" id="2.30.29.30">
    <property type="entry name" value="Pleckstrin-homology domain (PH domain)/Phosphotyrosine-binding domain (PTB)"/>
    <property type="match status" value="1"/>
</dbReference>
<dbReference type="CDD" id="cd17067">
    <property type="entry name" value="RBD2_RGS12_like"/>
    <property type="match status" value="1"/>
</dbReference>
<dbReference type="GO" id="GO:0005096">
    <property type="term" value="F:GTPase activator activity"/>
    <property type="evidence" value="ECO:0007669"/>
    <property type="project" value="UniProtKB-KW"/>
</dbReference>
<dbReference type="CDD" id="cd01817">
    <property type="entry name" value="RBD1_RGS12_like"/>
    <property type="match status" value="1"/>
</dbReference>
<dbReference type="SMART" id="SM00462">
    <property type="entry name" value="PTB"/>
    <property type="match status" value="1"/>
</dbReference>
<dbReference type="PANTHER" id="PTHR45945:SF3">
    <property type="entry name" value="REGULATOR OF G-PROTEIN SIGNALING LOCO"/>
    <property type="match status" value="1"/>
</dbReference>
<feature type="domain" description="RBD" evidence="5">
    <location>
        <begin position="681"/>
        <end position="751"/>
    </location>
</feature>
<dbReference type="SMART" id="SM00228">
    <property type="entry name" value="PDZ"/>
    <property type="match status" value="1"/>
</dbReference>
<dbReference type="InterPro" id="IPR001478">
    <property type="entry name" value="PDZ"/>
</dbReference>
<dbReference type="FunFam" id="1.10.167.10:FF:000001">
    <property type="entry name" value="Putative regulator of g-protein signaling 12"/>
    <property type="match status" value="1"/>
</dbReference>
<dbReference type="CDD" id="cd13162">
    <property type="entry name" value="PTB_RGS12"/>
    <property type="match status" value="1"/>
</dbReference>
<evidence type="ECO:0000313" key="6">
    <source>
        <dbReference type="EMBL" id="JAP69970.1"/>
    </source>
</evidence>
<name>A0A131XV91_IXORI</name>
<dbReference type="GO" id="GO:0005634">
    <property type="term" value="C:nucleus"/>
    <property type="evidence" value="ECO:0007669"/>
    <property type="project" value="TreeGrafter"/>
</dbReference>
<dbReference type="InterPro" id="IPR011993">
    <property type="entry name" value="PH-like_dom_sf"/>
</dbReference>
<evidence type="ECO:0000259" key="5">
    <source>
        <dbReference type="PROSITE" id="PS50898"/>
    </source>
</evidence>
<evidence type="ECO:0000259" key="4">
    <source>
        <dbReference type="PROSITE" id="PS50132"/>
    </source>
</evidence>
<dbReference type="Gene3D" id="1.10.196.10">
    <property type="match status" value="1"/>
</dbReference>
<protein>
    <submittedName>
        <fullName evidence="6">Putative regulator of g protein signaling</fullName>
    </submittedName>
</protein>
<feature type="compositionally biased region" description="Basic and acidic residues" evidence="2">
    <location>
        <begin position="969"/>
        <end position="978"/>
    </location>
</feature>
<dbReference type="SUPFAM" id="SSF50156">
    <property type="entry name" value="PDZ domain-like"/>
    <property type="match status" value="1"/>
</dbReference>
<feature type="domain" description="RGS" evidence="4">
    <location>
        <begin position="466"/>
        <end position="582"/>
    </location>
</feature>
<feature type="compositionally biased region" description="Low complexity" evidence="2">
    <location>
        <begin position="437"/>
        <end position="455"/>
    </location>
</feature>
<dbReference type="EMBL" id="GEFM01005826">
    <property type="protein sequence ID" value="JAP69970.1"/>
    <property type="molecule type" value="mRNA"/>
</dbReference>
<dbReference type="PROSITE" id="PS50898">
    <property type="entry name" value="RBD"/>
    <property type="match status" value="2"/>
</dbReference>
<feature type="region of interest" description="Disordered" evidence="2">
    <location>
        <begin position="98"/>
        <end position="118"/>
    </location>
</feature>
<dbReference type="Gene3D" id="2.30.42.10">
    <property type="match status" value="1"/>
</dbReference>
<feature type="compositionally biased region" description="Basic and acidic residues" evidence="2">
    <location>
        <begin position="902"/>
        <end position="920"/>
    </location>
</feature>
<dbReference type="GO" id="GO:0007165">
    <property type="term" value="P:signal transduction"/>
    <property type="evidence" value="ECO:0007669"/>
    <property type="project" value="InterPro"/>
</dbReference>
<feature type="compositionally biased region" description="Low complexity" evidence="2">
    <location>
        <begin position="305"/>
        <end position="321"/>
    </location>
</feature>